<dbReference type="CDD" id="cd10017">
    <property type="entry name" value="B3_DNA"/>
    <property type="match status" value="1"/>
</dbReference>
<dbReference type="InterPro" id="IPR003340">
    <property type="entry name" value="B3_DNA-bd"/>
</dbReference>
<gene>
    <name evidence="8" type="ORF">HanXRQr2_Chr01g0045111</name>
</gene>
<evidence type="ECO:0000256" key="4">
    <source>
        <dbReference type="ARBA" id="ARBA00023125"/>
    </source>
</evidence>
<reference evidence="8" key="2">
    <citation type="submission" date="2020-06" db="EMBL/GenBank/DDBJ databases">
        <title>Helianthus annuus Genome sequencing and assembly Release 2.</title>
        <authorList>
            <person name="Gouzy J."/>
            <person name="Langlade N."/>
            <person name="Munos S."/>
        </authorList>
    </citation>
    <scope>NUCLEOTIDE SEQUENCE</scope>
    <source>
        <tissue evidence="8">Leaves</tissue>
    </source>
</reference>
<dbReference type="SUPFAM" id="SSF101936">
    <property type="entry name" value="DNA-binding pseudobarrel domain"/>
    <property type="match status" value="1"/>
</dbReference>
<dbReference type="PANTHER" id="PTHR31674:SF62">
    <property type="entry name" value="B3 DOMAIN-CONTAINING PROTEIN REM14-RELATED"/>
    <property type="match status" value="1"/>
</dbReference>
<dbReference type="Pfam" id="PF02362">
    <property type="entry name" value="B3"/>
    <property type="match status" value="1"/>
</dbReference>
<organism evidence="8 9">
    <name type="scientific">Helianthus annuus</name>
    <name type="common">Common sunflower</name>
    <dbReference type="NCBI Taxonomy" id="4232"/>
    <lineage>
        <taxon>Eukaryota</taxon>
        <taxon>Viridiplantae</taxon>
        <taxon>Streptophyta</taxon>
        <taxon>Embryophyta</taxon>
        <taxon>Tracheophyta</taxon>
        <taxon>Spermatophyta</taxon>
        <taxon>Magnoliopsida</taxon>
        <taxon>eudicotyledons</taxon>
        <taxon>Gunneridae</taxon>
        <taxon>Pentapetalae</taxon>
        <taxon>asterids</taxon>
        <taxon>campanulids</taxon>
        <taxon>Asterales</taxon>
        <taxon>Asteraceae</taxon>
        <taxon>Asteroideae</taxon>
        <taxon>Heliantheae alliance</taxon>
        <taxon>Heliantheae</taxon>
        <taxon>Helianthus</taxon>
    </lineage>
</organism>
<evidence type="ECO:0000256" key="2">
    <source>
        <dbReference type="ARBA" id="ARBA00022737"/>
    </source>
</evidence>
<comment type="caution">
    <text evidence="8">The sequence shown here is derived from an EMBL/GenBank/DDBJ whole genome shotgun (WGS) entry which is preliminary data.</text>
</comment>
<accession>A0A9K3JZC3</accession>
<keyword evidence="4" id="KW-0238">DNA-binding</keyword>
<evidence type="ECO:0000256" key="1">
    <source>
        <dbReference type="ARBA" id="ARBA00004123"/>
    </source>
</evidence>
<evidence type="ECO:0000313" key="8">
    <source>
        <dbReference type="EMBL" id="KAF5824072.1"/>
    </source>
</evidence>
<dbReference type="Gene3D" id="2.40.330.10">
    <property type="entry name" value="DNA-binding pseudobarrel domain"/>
    <property type="match status" value="1"/>
</dbReference>
<comment type="subcellular location">
    <subcellularLocation>
        <location evidence="1">Nucleus</location>
    </subcellularLocation>
</comment>
<proteinExistence type="predicted"/>
<evidence type="ECO:0000313" key="9">
    <source>
        <dbReference type="Proteomes" id="UP000215914"/>
    </source>
</evidence>
<dbReference type="Gramene" id="mRNA:HanXRQr2_Chr01g0045111">
    <property type="protein sequence ID" value="CDS:HanXRQr2_Chr01g0045111.1"/>
    <property type="gene ID" value="HanXRQr2_Chr01g0045111"/>
</dbReference>
<keyword evidence="2" id="KW-0677">Repeat</keyword>
<feature type="domain" description="TF-B3" evidence="7">
    <location>
        <begin position="1"/>
        <end position="78"/>
    </location>
</feature>
<dbReference type="InterPro" id="IPR015300">
    <property type="entry name" value="DNA-bd_pseudobarrel_sf"/>
</dbReference>
<dbReference type="GO" id="GO:0005634">
    <property type="term" value="C:nucleus"/>
    <property type="evidence" value="ECO:0007669"/>
    <property type="project" value="UniProtKB-SubCell"/>
</dbReference>
<evidence type="ECO:0000256" key="5">
    <source>
        <dbReference type="ARBA" id="ARBA00023163"/>
    </source>
</evidence>
<dbReference type="AlphaFoldDB" id="A0A9K3JZC3"/>
<keyword evidence="9" id="KW-1185">Reference proteome</keyword>
<evidence type="ECO:0000256" key="6">
    <source>
        <dbReference type="ARBA" id="ARBA00023242"/>
    </source>
</evidence>
<name>A0A9K3JZC3_HELAN</name>
<dbReference type="PANTHER" id="PTHR31674">
    <property type="entry name" value="B3 DOMAIN-CONTAINING PROTEIN REM-LIKE 3-RELATED"/>
    <property type="match status" value="1"/>
</dbReference>
<dbReference type="Proteomes" id="UP000215914">
    <property type="component" value="Unassembled WGS sequence"/>
</dbReference>
<reference evidence="8" key="1">
    <citation type="journal article" date="2017" name="Nature">
        <title>The sunflower genome provides insights into oil metabolism, flowering and Asterid evolution.</title>
        <authorList>
            <person name="Badouin H."/>
            <person name="Gouzy J."/>
            <person name="Grassa C.J."/>
            <person name="Murat F."/>
            <person name="Staton S.E."/>
            <person name="Cottret L."/>
            <person name="Lelandais-Briere C."/>
            <person name="Owens G.L."/>
            <person name="Carrere S."/>
            <person name="Mayjonade B."/>
            <person name="Legrand L."/>
            <person name="Gill N."/>
            <person name="Kane N.C."/>
            <person name="Bowers J.E."/>
            <person name="Hubner S."/>
            <person name="Bellec A."/>
            <person name="Berard A."/>
            <person name="Berges H."/>
            <person name="Blanchet N."/>
            <person name="Boniface M.C."/>
            <person name="Brunel D."/>
            <person name="Catrice O."/>
            <person name="Chaidir N."/>
            <person name="Claudel C."/>
            <person name="Donnadieu C."/>
            <person name="Faraut T."/>
            <person name="Fievet G."/>
            <person name="Helmstetter N."/>
            <person name="King M."/>
            <person name="Knapp S.J."/>
            <person name="Lai Z."/>
            <person name="Le Paslier M.C."/>
            <person name="Lippi Y."/>
            <person name="Lorenzon L."/>
            <person name="Mandel J.R."/>
            <person name="Marage G."/>
            <person name="Marchand G."/>
            <person name="Marquand E."/>
            <person name="Bret-Mestries E."/>
            <person name="Morien E."/>
            <person name="Nambeesan S."/>
            <person name="Nguyen T."/>
            <person name="Pegot-Espagnet P."/>
            <person name="Pouilly N."/>
            <person name="Raftis F."/>
            <person name="Sallet E."/>
            <person name="Schiex T."/>
            <person name="Thomas J."/>
            <person name="Vandecasteele C."/>
            <person name="Vares D."/>
            <person name="Vear F."/>
            <person name="Vautrin S."/>
            <person name="Crespi M."/>
            <person name="Mangin B."/>
            <person name="Burke J.M."/>
            <person name="Salse J."/>
            <person name="Munos S."/>
            <person name="Vincourt P."/>
            <person name="Rieseberg L.H."/>
            <person name="Langlade N.B."/>
        </authorList>
    </citation>
    <scope>NUCLEOTIDE SEQUENCE</scope>
    <source>
        <tissue evidence="8">Leaves</tissue>
    </source>
</reference>
<keyword evidence="6" id="KW-0539">Nucleus</keyword>
<dbReference type="GO" id="GO:0003677">
    <property type="term" value="F:DNA binding"/>
    <property type="evidence" value="ECO:0007669"/>
    <property type="project" value="UniProtKB-KW"/>
</dbReference>
<evidence type="ECO:0000259" key="7">
    <source>
        <dbReference type="PROSITE" id="PS50863"/>
    </source>
</evidence>
<keyword evidence="3" id="KW-0805">Transcription regulation</keyword>
<keyword evidence="5" id="KW-0804">Transcription</keyword>
<protein>
    <submittedName>
        <fullName evidence="8">Transcription factor B3-Domain family</fullName>
    </submittedName>
</protein>
<dbReference type="InterPro" id="IPR039218">
    <property type="entry name" value="REM_fam"/>
</dbReference>
<sequence>MNLQSIPKSFLTKLDGWRGKKAILRRGCHNWAVHIGDGGVFGDGWSKFVVENGVQEFDIIVFKHQGNMVFDFLVFDPSACERQYPNLPKEVEVSLPQSSDSLHTHGNLRICCCTLCFIKFYITYSCSLDMLIREVKDSQKAQEG</sequence>
<dbReference type="EMBL" id="MNCJ02000316">
    <property type="protein sequence ID" value="KAF5824072.1"/>
    <property type="molecule type" value="Genomic_DNA"/>
</dbReference>
<evidence type="ECO:0000256" key="3">
    <source>
        <dbReference type="ARBA" id="ARBA00023015"/>
    </source>
</evidence>
<dbReference type="PROSITE" id="PS50863">
    <property type="entry name" value="B3"/>
    <property type="match status" value="1"/>
</dbReference>